<dbReference type="GO" id="GO:0048364">
    <property type="term" value="P:root development"/>
    <property type="evidence" value="ECO:0007669"/>
    <property type="project" value="InterPro"/>
</dbReference>
<dbReference type="Proteomes" id="UP001443914">
    <property type="component" value="Unassembled WGS sequence"/>
</dbReference>
<keyword evidence="2" id="KW-1185">Reference proteome</keyword>
<dbReference type="PANTHER" id="PTHR33070">
    <property type="entry name" value="OS06G0725500 PROTEIN"/>
    <property type="match status" value="1"/>
</dbReference>
<dbReference type="EMBL" id="JBDFQZ010000002">
    <property type="protein sequence ID" value="KAK9748493.1"/>
    <property type="molecule type" value="Genomic_DNA"/>
</dbReference>
<dbReference type="AlphaFoldDB" id="A0AAW1MRH7"/>
<evidence type="ECO:0000313" key="1">
    <source>
        <dbReference type="EMBL" id="KAK9748493.1"/>
    </source>
</evidence>
<organism evidence="1 2">
    <name type="scientific">Saponaria officinalis</name>
    <name type="common">Common soapwort</name>
    <name type="synonym">Lychnis saponaria</name>
    <dbReference type="NCBI Taxonomy" id="3572"/>
    <lineage>
        <taxon>Eukaryota</taxon>
        <taxon>Viridiplantae</taxon>
        <taxon>Streptophyta</taxon>
        <taxon>Embryophyta</taxon>
        <taxon>Tracheophyta</taxon>
        <taxon>Spermatophyta</taxon>
        <taxon>Magnoliopsida</taxon>
        <taxon>eudicotyledons</taxon>
        <taxon>Gunneridae</taxon>
        <taxon>Pentapetalae</taxon>
        <taxon>Caryophyllales</taxon>
        <taxon>Caryophyllaceae</taxon>
        <taxon>Caryophylleae</taxon>
        <taxon>Saponaria</taxon>
    </lineage>
</organism>
<accession>A0AAW1MRH7</accession>
<name>A0AAW1MRH7_SAPOF</name>
<proteinExistence type="predicted"/>
<reference evidence="1" key="1">
    <citation type="submission" date="2024-03" db="EMBL/GenBank/DDBJ databases">
        <title>WGS assembly of Saponaria officinalis var. Norfolk2.</title>
        <authorList>
            <person name="Jenkins J."/>
            <person name="Shu S."/>
            <person name="Grimwood J."/>
            <person name="Barry K."/>
            <person name="Goodstein D."/>
            <person name="Schmutz J."/>
            <person name="Leebens-Mack J."/>
            <person name="Osbourn A."/>
        </authorList>
    </citation>
    <scope>NUCLEOTIDE SEQUENCE [LARGE SCALE GENOMIC DNA]</scope>
    <source>
        <strain evidence="1">JIC</strain>
    </source>
</reference>
<protein>
    <submittedName>
        <fullName evidence="1">Uncharacterized protein</fullName>
    </submittedName>
</protein>
<gene>
    <name evidence="1" type="ORF">RND81_02G061400</name>
</gene>
<sequence length="220" mass="25913">MSLVQEVSEASLKMLDLCGTTRELFNLAKEELQELQQQIFRKAKIEESNFEAHILDRLNKKKLKKEHYKINSYSRRTRCDGELMTSHVVKSLRIIKEIKSKYFTCDLSEIDHSLICLTVHVLRKVREATISFLESYYLLLHCQLLRTITIIHSQTPLALKFMPMKCPRNLLERCDSMEVFMANKKLGEVMKDVEKLETEFESIMRRLMQTRVLLLNVLTN</sequence>
<dbReference type="Pfam" id="PF03087">
    <property type="entry name" value="BPS1"/>
    <property type="match status" value="1"/>
</dbReference>
<comment type="caution">
    <text evidence="1">The sequence shown here is derived from an EMBL/GenBank/DDBJ whole genome shotgun (WGS) entry which is preliminary data.</text>
</comment>
<dbReference type="InterPro" id="IPR004320">
    <property type="entry name" value="BPS1_pln"/>
</dbReference>
<dbReference type="PANTHER" id="PTHR33070:SF7">
    <property type="entry name" value="RX N-TERMINAL DOMAIN-CONTAINING PROTEIN"/>
    <property type="match status" value="1"/>
</dbReference>
<dbReference type="GO" id="GO:0048367">
    <property type="term" value="P:shoot system development"/>
    <property type="evidence" value="ECO:0007669"/>
    <property type="project" value="InterPro"/>
</dbReference>
<evidence type="ECO:0000313" key="2">
    <source>
        <dbReference type="Proteomes" id="UP001443914"/>
    </source>
</evidence>